<feature type="region of interest" description="Disordered" evidence="1">
    <location>
        <begin position="229"/>
        <end position="253"/>
    </location>
</feature>
<protein>
    <recommendedName>
        <fullName evidence="3">Helix-turn-helix domain-containing protein</fullName>
    </recommendedName>
</protein>
<proteinExistence type="predicted"/>
<organism evidence="2">
    <name type="scientific">Thomasclavelia ramosa</name>
    <dbReference type="NCBI Taxonomy" id="1547"/>
    <lineage>
        <taxon>Bacteria</taxon>
        <taxon>Bacillati</taxon>
        <taxon>Bacillota</taxon>
        <taxon>Erysipelotrichia</taxon>
        <taxon>Erysipelotrichales</taxon>
        <taxon>Coprobacillaceae</taxon>
        <taxon>Thomasclavelia</taxon>
    </lineage>
</organism>
<evidence type="ECO:0008006" key="3">
    <source>
        <dbReference type="Google" id="ProtNLM"/>
    </source>
</evidence>
<gene>
    <name evidence="2" type="ORF">CRLFYP8_01961</name>
</gene>
<reference evidence="2" key="1">
    <citation type="submission" date="2019-11" db="EMBL/GenBank/DDBJ databases">
        <authorList>
            <person name="Feng L."/>
        </authorList>
    </citation>
    <scope>NUCLEOTIDE SEQUENCE</scope>
    <source>
        <strain evidence="2">CramosumLFYP8</strain>
    </source>
</reference>
<accession>A0A6N2YYJ3</accession>
<sequence length="253" mass="29272">MAIIRMNKSSDYTVMSNTHLKEKNMSLKAKGLLSLMLSLRDDWEYSVEGLVSICKESEVAVKSALNELKKFNYLKVTKLLPNQTETGRIEYIYDIFEKPQQGIEKQGVENLGVEILDVEIQALENQGQLNTKELNTKELNTKELNTKDIYNAPSNEIATEPPVIEFILNDKTYYPITQKQVDKWSELYPNVDIMQQLRKMCGWLDANPRNRKTKGGILKFVNGWLAREQDKPRKVQQQTTKDLAPNLDFNEFY</sequence>
<evidence type="ECO:0000313" key="2">
    <source>
        <dbReference type="EMBL" id="VYT70946.1"/>
    </source>
</evidence>
<name>A0A6N2YYJ3_9FIRM</name>
<dbReference type="EMBL" id="CACRTL010000017">
    <property type="protein sequence ID" value="VYT70946.1"/>
    <property type="molecule type" value="Genomic_DNA"/>
</dbReference>
<dbReference type="AlphaFoldDB" id="A0A6N2YYJ3"/>
<evidence type="ECO:0000256" key="1">
    <source>
        <dbReference type="SAM" id="MobiDB-lite"/>
    </source>
</evidence>
<dbReference type="RefSeq" id="WP_156635271.1">
    <property type="nucleotide sequence ID" value="NZ_CACRTL010000017.1"/>
</dbReference>